<dbReference type="Pfam" id="PF17189">
    <property type="entry name" value="Glyco_hydro_30C"/>
    <property type="match status" value="1"/>
</dbReference>
<organism evidence="4 5">
    <name type="scientific">Chitinophaga pinensis (strain ATCC 43595 / DSM 2588 / LMG 13176 / NBRC 15968 / NCIMB 11800 / UQM 2034)</name>
    <dbReference type="NCBI Taxonomy" id="485918"/>
    <lineage>
        <taxon>Bacteria</taxon>
        <taxon>Pseudomonadati</taxon>
        <taxon>Bacteroidota</taxon>
        <taxon>Chitinophagia</taxon>
        <taxon>Chitinophagales</taxon>
        <taxon>Chitinophagaceae</taxon>
        <taxon>Chitinophaga</taxon>
    </lineage>
</organism>
<dbReference type="OrthoDB" id="9806701at2"/>
<dbReference type="GO" id="GO:0004553">
    <property type="term" value="F:hydrolase activity, hydrolyzing O-glycosyl compounds"/>
    <property type="evidence" value="ECO:0007669"/>
    <property type="project" value="InterPro"/>
</dbReference>
<dbReference type="InterPro" id="IPR017853">
    <property type="entry name" value="GH"/>
</dbReference>
<dbReference type="InterPro" id="IPR039743">
    <property type="entry name" value="6GAL/EXGAL"/>
</dbReference>
<sequence length="494" mass="54617">MNRIFMPVLMVITFMKTAVAQTTAVHVSIDPGTTYQTIDNFSASDAWSVQFVGNWPEQKKNAMADWLFSMDTTSSGTPRGIGLSMWRYNIGAGSTEQGDSSDIRDEWRRASEWQHQSGQQWFLEAARKRKVYRFLGFLNSPPVRLTTNGKAFAHKGLSNITADKYDAMAAYVADAVNGIYKTTGVRFDFISPVNEPQWDWSDGNQEGCPYDNEQISGVAKSLSKVLTARKINTKILIGEAGKLDYLFSTADKPAKGKQVSAFFDPSSPYYVGDLSNISRNIAGHSYFTTSPAQVAVSTREALAKAVGAVPGLGFWQSEYCILGDNAGEINGSKRDYGMDAALYLATVIHRDLVIANAKAWQYWLAISPYDYKDGLIYIDKHKTDGDYHDSKMLWAMGNFSRFIRPGAQRIKAGLDRDSSLLISAYKNTDNSVCLVIVNPSQQEIQMDASTKKGKISRLRTYVTSDAGNLQPVPVQNKIIIPARAVVTVTGSIKL</sequence>
<dbReference type="RefSeq" id="WP_012792167.1">
    <property type="nucleotide sequence ID" value="NC_013132.1"/>
</dbReference>
<accession>A0A979GWJ2</accession>
<name>A0A979GWJ2_CHIPD</name>
<evidence type="ECO:0000313" key="4">
    <source>
        <dbReference type="EMBL" id="ACU61999.1"/>
    </source>
</evidence>
<evidence type="ECO:0000259" key="2">
    <source>
        <dbReference type="Pfam" id="PF14587"/>
    </source>
</evidence>
<evidence type="ECO:0000256" key="1">
    <source>
        <dbReference type="SAM" id="SignalP"/>
    </source>
</evidence>
<dbReference type="InterPro" id="IPR033452">
    <property type="entry name" value="GH30_C"/>
</dbReference>
<dbReference type="PANTHER" id="PTHR42767:SF1">
    <property type="entry name" value="ENDO-BETA-1,6-GALACTANASE-LIKE DOMAIN-CONTAINING PROTEIN"/>
    <property type="match status" value="1"/>
</dbReference>
<dbReference type="InterPro" id="IPR013780">
    <property type="entry name" value="Glyco_hydro_b"/>
</dbReference>
<dbReference type="AlphaFoldDB" id="A0A979GWJ2"/>
<feature type="domain" description="Glycosyl hydrolase family 30 beta sandwich" evidence="3">
    <location>
        <begin position="406"/>
        <end position="488"/>
    </location>
</feature>
<dbReference type="KEGG" id="cpi:Cpin_4557"/>
<dbReference type="Gene3D" id="2.60.40.1180">
    <property type="entry name" value="Golgi alpha-mannosidase II"/>
    <property type="match status" value="1"/>
</dbReference>
<dbReference type="SUPFAM" id="SSF51011">
    <property type="entry name" value="Glycosyl hydrolase domain"/>
    <property type="match status" value="1"/>
</dbReference>
<dbReference type="InterPro" id="IPR039514">
    <property type="entry name" value="6GAL-like"/>
</dbReference>
<dbReference type="Proteomes" id="UP000002215">
    <property type="component" value="Chromosome"/>
</dbReference>
<feature type="chain" id="PRO_5037977476" evidence="1">
    <location>
        <begin position="21"/>
        <end position="494"/>
    </location>
</feature>
<proteinExistence type="predicted"/>
<reference evidence="4 5" key="2">
    <citation type="journal article" date="2010" name="Stand. Genomic Sci.">
        <title>Complete genome sequence of Chitinophaga pinensis type strain (UQM 2034).</title>
        <authorList>
            <person name="Glavina Del Rio T."/>
            <person name="Abt B."/>
            <person name="Spring S."/>
            <person name="Lapidus A."/>
            <person name="Nolan M."/>
            <person name="Tice H."/>
            <person name="Copeland A."/>
            <person name="Cheng J.F."/>
            <person name="Chen F."/>
            <person name="Bruce D."/>
            <person name="Goodwin L."/>
            <person name="Pitluck S."/>
            <person name="Ivanova N."/>
            <person name="Mavromatis K."/>
            <person name="Mikhailova N."/>
            <person name="Pati A."/>
            <person name="Chen A."/>
            <person name="Palaniappan K."/>
            <person name="Land M."/>
            <person name="Hauser L."/>
            <person name="Chang Y.J."/>
            <person name="Jeffries C.D."/>
            <person name="Chain P."/>
            <person name="Saunders E."/>
            <person name="Detter J.C."/>
            <person name="Brettin T."/>
            <person name="Rohde M."/>
            <person name="Goker M."/>
            <person name="Bristow J."/>
            <person name="Eisen J.A."/>
            <person name="Markowitz V."/>
            <person name="Hugenholtz P."/>
            <person name="Kyrpides N.C."/>
            <person name="Klenk H.P."/>
            <person name="Lucas S."/>
        </authorList>
    </citation>
    <scope>NUCLEOTIDE SEQUENCE [LARGE SCALE GENOMIC DNA]</scope>
    <source>
        <strain evidence="5">ATCC 43595 / DSM 2588 / LMG 13176 / NBRC 15968 / NCIMB 11800 / UQM 2034</strain>
    </source>
</reference>
<reference evidence="5" key="1">
    <citation type="submission" date="2009-08" db="EMBL/GenBank/DDBJ databases">
        <title>The complete genome of Chitinophaga pinensis DSM 2588.</title>
        <authorList>
            <consortium name="US DOE Joint Genome Institute (JGI-PGF)"/>
            <person name="Lucas S."/>
            <person name="Copeland A."/>
            <person name="Lapidus A."/>
            <person name="Glavina del Rio T."/>
            <person name="Dalin E."/>
            <person name="Tice H."/>
            <person name="Bruce D."/>
            <person name="Goodwin L."/>
            <person name="Pitluck S."/>
            <person name="Kyrpides N."/>
            <person name="Mavromatis K."/>
            <person name="Ivanova N."/>
            <person name="Mikhailova N."/>
            <person name="Sims D."/>
            <person name="Meinche L."/>
            <person name="Brettin T."/>
            <person name="Detter J.C."/>
            <person name="Han C."/>
            <person name="Larimer F."/>
            <person name="Land M."/>
            <person name="Hauser L."/>
            <person name="Markowitz V."/>
            <person name="Cheng J.-F."/>
            <person name="Hugenholtz P."/>
            <person name="Woyke T."/>
            <person name="Wu D."/>
            <person name="Spring S."/>
            <person name="Klenk H.-P."/>
            <person name="Eisen J.A."/>
        </authorList>
    </citation>
    <scope>NUCLEOTIDE SEQUENCE [LARGE SCALE GENOMIC DNA]</scope>
    <source>
        <strain evidence="5">ATCC 43595 / DSM 2588 / LMG 13176 / NBRC 15968 / NCIMB 11800 / UQM 2034</strain>
    </source>
</reference>
<keyword evidence="4" id="KW-0378">Hydrolase</keyword>
<protein>
    <submittedName>
        <fullName evidence="4">O-Glycosyl hydrolase-like protein</fullName>
    </submittedName>
</protein>
<feature type="signal peptide" evidence="1">
    <location>
        <begin position="1"/>
        <end position="20"/>
    </location>
</feature>
<gene>
    <name evidence="4" type="ordered locus">Cpin_4557</name>
</gene>
<dbReference type="Gene3D" id="3.20.20.80">
    <property type="entry name" value="Glycosidases"/>
    <property type="match status" value="1"/>
</dbReference>
<evidence type="ECO:0000259" key="3">
    <source>
        <dbReference type="Pfam" id="PF17189"/>
    </source>
</evidence>
<feature type="domain" description="Endo-beta-1,6-galactanase-like" evidence="2">
    <location>
        <begin position="25"/>
        <end position="377"/>
    </location>
</feature>
<dbReference type="EMBL" id="CP001699">
    <property type="protein sequence ID" value="ACU61999.1"/>
    <property type="molecule type" value="Genomic_DNA"/>
</dbReference>
<keyword evidence="1" id="KW-0732">Signal</keyword>
<dbReference type="SUPFAM" id="SSF51445">
    <property type="entry name" value="(Trans)glycosidases"/>
    <property type="match status" value="1"/>
</dbReference>
<evidence type="ECO:0000313" key="5">
    <source>
        <dbReference type="Proteomes" id="UP000002215"/>
    </source>
</evidence>
<dbReference type="PANTHER" id="PTHR42767">
    <property type="entry name" value="ENDO-BETA-1,6-GALACTANASE"/>
    <property type="match status" value="1"/>
</dbReference>
<dbReference type="Pfam" id="PF14587">
    <property type="entry name" value="Glyco_hydr_30_2"/>
    <property type="match status" value="1"/>
</dbReference>